<evidence type="ECO:0000313" key="2">
    <source>
        <dbReference type="Proteomes" id="UP000183832"/>
    </source>
</evidence>
<accession>A0A1J1J361</accession>
<dbReference type="Proteomes" id="UP000183832">
    <property type="component" value="Unassembled WGS sequence"/>
</dbReference>
<reference evidence="1 2" key="1">
    <citation type="submission" date="2015-04" db="EMBL/GenBank/DDBJ databases">
        <authorList>
            <person name="Syromyatnikov M.Y."/>
            <person name="Popov V.N."/>
        </authorList>
    </citation>
    <scope>NUCLEOTIDE SEQUENCE [LARGE SCALE GENOMIC DNA]</scope>
</reference>
<protein>
    <submittedName>
        <fullName evidence="1">CLUMA_CG019811, isoform A</fullName>
    </submittedName>
</protein>
<gene>
    <name evidence="1" type="ORF">CLUMA_CG019811</name>
</gene>
<keyword evidence="2" id="KW-1185">Reference proteome</keyword>
<dbReference type="EMBL" id="CVRI01000067">
    <property type="protein sequence ID" value="CRL06869.1"/>
    <property type="molecule type" value="Genomic_DNA"/>
</dbReference>
<name>A0A1J1J361_9DIPT</name>
<proteinExistence type="predicted"/>
<organism evidence="1 2">
    <name type="scientific">Clunio marinus</name>
    <dbReference type="NCBI Taxonomy" id="568069"/>
    <lineage>
        <taxon>Eukaryota</taxon>
        <taxon>Metazoa</taxon>
        <taxon>Ecdysozoa</taxon>
        <taxon>Arthropoda</taxon>
        <taxon>Hexapoda</taxon>
        <taxon>Insecta</taxon>
        <taxon>Pterygota</taxon>
        <taxon>Neoptera</taxon>
        <taxon>Endopterygota</taxon>
        <taxon>Diptera</taxon>
        <taxon>Nematocera</taxon>
        <taxon>Chironomoidea</taxon>
        <taxon>Chironomidae</taxon>
        <taxon>Clunio</taxon>
    </lineage>
</organism>
<sequence>MSSEDFNIQYDCHNDSIFLLVLLMEIFRNCEFNWKCLRESSFQRGGILKNYLRSFTDQNEAHQSTKLQAFYSAMRFLNDT</sequence>
<evidence type="ECO:0000313" key="1">
    <source>
        <dbReference type="EMBL" id="CRL06869.1"/>
    </source>
</evidence>
<dbReference type="AlphaFoldDB" id="A0A1J1J361"/>